<feature type="domain" description="Alpha-D-phosphohexomutase alpha/beta/alpha" evidence="11">
    <location>
        <begin position="4"/>
        <end position="135"/>
    </location>
</feature>
<keyword evidence="3 9" id="KW-0479">Metal-binding</keyword>
<evidence type="ECO:0000259" key="13">
    <source>
        <dbReference type="Pfam" id="PF02880"/>
    </source>
</evidence>
<feature type="modified residue" description="Phosphoserine" evidence="9">
    <location>
        <position position="101"/>
    </location>
</feature>
<dbReference type="GO" id="GO:0005975">
    <property type="term" value="P:carbohydrate metabolic process"/>
    <property type="evidence" value="ECO:0007669"/>
    <property type="project" value="InterPro"/>
</dbReference>
<dbReference type="SUPFAM" id="SSF53738">
    <property type="entry name" value="Phosphoglucomutase, first 3 domains"/>
    <property type="match status" value="3"/>
</dbReference>
<evidence type="ECO:0000256" key="2">
    <source>
        <dbReference type="ARBA" id="ARBA00022553"/>
    </source>
</evidence>
<dbReference type="Pfam" id="PF02879">
    <property type="entry name" value="PGM_PMM_II"/>
    <property type="match status" value="1"/>
</dbReference>
<feature type="binding site" evidence="9">
    <location>
        <position position="239"/>
    </location>
    <ligand>
        <name>Mg(2+)</name>
        <dbReference type="ChEBI" id="CHEBI:18420"/>
    </ligand>
</feature>
<evidence type="ECO:0000256" key="8">
    <source>
        <dbReference type="ARBA" id="ARBA00068193"/>
    </source>
</evidence>
<comment type="similarity">
    <text evidence="1 9">Belongs to the phosphohexose mutase family.</text>
</comment>
<dbReference type="Pfam" id="PF02880">
    <property type="entry name" value="PGM_PMM_III"/>
    <property type="match status" value="1"/>
</dbReference>
<evidence type="ECO:0000256" key="4">
    <source>
        <dbReference type="ARBA" id="ARBA00022842"/>
    </source>
</evidence>
<dbReference type="FunFam" id="3.40.120.10:FF:000002">
    <property type="entry name" value="Phosphoglucosamine mutase"/>
    <property type="match status" value="1"/>
</dbReference>
<evidence type="ECO:0000256" key="7">
    <source>
        <dbReference type="ARBA" id="ARBA00066330"/>
    </source>
</evidence>
<keyword evidence="5 9" id="KW-0413">Isomerase</keyword>
<reference evidence="14" key="1">
    <citation type="submission" date="2020-07" db="EMBL/GenBank/DDBJ databases">
        <title>Koleobacter methoxysyntrophicus gen. nov., sp. nov., a novel anaerobic bacterium isolated from deep subsurface oil field and proposal of Koleobacterales ord. nov. in the phylum Firmicutes.</title>
        <authorList>
            <person name="Sakamoto S."/>
            <person name="Tamaki H."/>
        </authorList>
    </citation>
    <scope>NUCLEOTIDE SEQUENCE</scope>
    <source>
        <strain evidence="14">NRmbB1</strain>
    </source>
</reference>
<evidence type="ECO:0000313" key="15">
    <source>
        <dbReference type="Proteomes" id="UP000662904"/>
    </source>
</evidence>
<dbReference type="PANTHER" id="PTHR42946:SF1">
    <property type="entry name" value="PHOSPHOGLUCOMUTASE (ALPHA-D-GLUCOSE-1,6-BISPHOSPHATE-DEPENDENT)"/>
    <property type="match status" value="1"/>
</dbReference>
<dbReference type="Pfam" id="PF00408">
    <property type="entry name" value="PGM_PMM_IV"/>
    <property type="match status" value="1"/>
</dbReference>
<dbReference type="GO" id="GO:0009252">
    <property type="term" value="P:peptidoglycan biosynthetic process"/>
    <property type="evidence" value="ECO:0007669"/>
    <property type="project" value="TreeGrafter"/>
</dbReference>
<comment type="PTM">
    <text evidence="9">Activated by phosphorylation.</text>
</comment>
<keyword evidence="4 9" id="KW-0460">Magnesium</keyword>
<dbReference type="GO" id="GO:0008966">
    <property type="term" value="F:phosphoglucosamine mutase activity"/>
    <property type="evidence" value="ECO:0007669"/>
    <property type="project" value="UniProtKB-UniRule"/>
</dbReference>
<dbReference type="InterPro" id="IPR050060">
    <property type="entry name" value="Phosphoglucosamine_mutase"/>
</dbReference>
<evidence type="ECO:0000259" key="10">
    <source>
        <dbReference type="Pfam" id="PF00408"/>
    </source>
</evidence>
<feature type="domain" description="Alpha-D-phosphohexomutase alpha/beta/alpha" evidence="12">
    <location>
        <begin position="158"/>
        <end position="252"/>
    </location>
</feature>
<dbReference type="GO" id="GO:0000287">
    <property type="term" value="F:magnesium ion binding"/>
    <property type="evidence" value="ECO:0007669"/>
    <property type="project" value="UniProtKB-UniRule"/>
</dbReference>
<dbReference type="SUPFAM" id="SSF55957">
    <property type="entry name" value="Phosphoglucomutase, C-terminal domain"/>
    <property type="match status" value="1"/>
</dbReference>
<dbReference type="KEGG" id="kme:H0A61_00595"/>
<comment type="function">
    <text evidence="9">Catalyzes the conversion of glucosamine-6-phosphate to glucosamine-1-phosphate.</text>
</comment>
<keyword evidence="15" id="KW-1185">Reference proteome</keyword>
<dbReference type="Proteomes" id="UP000662904">
    <property type="component" value="Chromosome"/>
</dbReference>
<evidence type="ECO:0000259" key="12">
    <source>
        <dbReference type="Pfam" id="PF02879"/>
    </source>
</evidence>
<keyword evidence="2 9" id="KW-0597">Phosphoprotein</keyword>
<sequence>MKRSLFGTDGVRGVANSELTPQLAFELGRAGAYILAKGKPSPLIVVGKDTRISGDMLEAALIAGICSVGGKVLRAGVVPTPGVACLTRHFEADGGAVISASHNPVEYNGIKFFDSKGFKLPDEIEDRIEEAMKLENFPVPTGKGVGYIEEIGNAVEIYGNFLKSTVDMDLKGMRIALDCANGAVYRAAPRVLEELGAEVMVINNCPTGDNINVKCGSTHPDIIREFTVKNKADAGLSFDGDADRLIAVDEQGQILTGDHIMAVCGIFMKEEGRLTKDTVVTTVMSNMGLDIALKEAGCNIVKTKVGDRYVLEEMLKKGYTFGGEQSGHVIFLEHNTTGDGLLTALQLLKVMRKTGKPLSELGSVMKLMPQVLLNARVKNKDALWKNGAVVRKVEEAEKRLAGRGRVLVRPSGTEPLVRVMVEGEDERELKEIARHLVDIMERELN</sequence>
<feature type="binding site" evidence="9">
    <location>
        <position position="241"/>
    </location>
    <ligand>
        <name>Mg(2+)</name>
        <dbReference type="ChEBI" id="CHEBI:18420"/>
    </ligand>
</feature>
<dbReference type="AlphaFoldDB" id="A0A8A0RJ10"/>
<dbReference type="NCBIfam" id="NF008139">
    <property type="entry name" value="PRK10887.1"/>
    <property type="match status" value="1"/>
</dbReference>
<dbReference type="EC" id="5.4.2.10" evidence="7 9"/>
<feature type="domain" description="Alpha-D-phosphohexomutase alpha/beta/alpha" evidence="13">
    <location>
        <begin position="256"/>
        <end position="362"/>
    </location>
</feature>
<dbReference type="InterPro" id="IPR036900">
    <property type="entry name" value="A-D-PHexomutase_C_sf"/>
</dbReference>
<feature type="binding site" evidence="9">
    <location>
        <position position="243"/>
    </location>
    <ligand>
        <name>Mg(2+)</name>
        <dbReference type="ChEBI" id="CHEBI:18420"/>
    </ligand>
</feature>
<evidence type="ECO:0000256" key="9">
    <source>
        <dbReference type="HAMAP-Rule" id="MF_01554"/>
    </source>
</evidence>
<comment type="catalytic activity">
    <reaction evidence="6 9">
        <text>alpha-D-glucosamine 1-phosphate = D-glucosamine 6-phosphate</text>
        <dbReference type="Rhea" id="RHEA:23424"/>
        <dbReference type="ChEBI" id="CHEBI:58516"/>
        <dbReference type="ChEBI" id="CHEBI:58725"/>
        <dbReference type="EC" id="5.4.2.10"/>
    </reaction>
</comment>
<dbReference type="InterPro" id="IPR016055">
    <property type="entry name" value="A-D-PHexomutase_a/b/a-I/II/III"/>
</dbReference>
<dbReference type="InterPro" id="IPR005841">
    <property type="entry name" value="Alpha-D-phosphohexomutase_SF"/>
</dbReference>
<dbReference type="HAMAP" id="MF_01554_B">
    <property type="entry name" value="GlmM_B"/>
    <property type="match status" value="1"/>
</dbReference>
<organism evidence="14 15">
    <name type="scientific">Koleobacter methoxysyntrophicus</name>
    <dbReference type="NCBI Taxonomy" id="2751313"/>
    <lineage>
        <taxon>Bacteria</taxon>
        <taxon>Bacillati</taxon>
        <taxon>Bacillota</taxon>
        <taxon>Clostridia</taxon>
        <taxon>Koleobacterales</taxon>
        <taxon>Koleobacteraceae</taxon>
        <taxon>Koleobacter</taxon>
    </lineage>
</organism>
<evidence type="ECO:0000313" key="14">
    <source>
        <dbReference type="EMBL" id="QSQ08275.1"/>
    </source>
</evidence>
<dbReference type="RefSeq" id="WP_206708495.1">
    <property type="nucleotide sequence ID" value="NZ_CP059066.1"/>
</dbReference>
<dbReference type="EMBL" id="CP059066">
    <property type="protein sequence ID" value="QSQ08275.1"/>
    <property type="molecule type" value="Genomic_DNA"/>
</dbReference>
<dbReference type="CDD" id="cd05802">
    <property type="entry name" value="GlmM"/>
    <property type="match status" value="1"/>
</dbReference>
<evidence type="ECO:0000259" key="11">
    <source>
        <dbReference type="Pfam" id="PF02878"/>
    </source>
</evidence>
<proteinExistence type="inferred from homology"/>
<dbReference type="InterPro" id="IPR005845">
    <property type="entry name" value="A-D-PHexomutase_a/b/a-II"/>
</dbReference>
<dbReference type="GO" id="GO:0004615">
    <property type="term" value="F:phosphomannomutase activity"/>
    <property type="evidence" value="ECO:0007669"/>
    <property type="project" value="TreeGrafter"/>
</dbReference>
<feature type="active site" description="Phosphoserine intermediate" evidence="9">
    <location>
        <position position="101"/>
    </location>
</feature>
<name>A0A8A0RJ10_9FIRM</name>
<dbReference type="PRINTS" id="PR00509">
    <property type="entry name" value="PGMPMM"/>
</dbReference>
<dbReference type="Gene3D" id="3.30.310.50">
    <property type="entry name" value="Alpha-D-phosphohexomutase, C-terminal domain"/>
    <property type="match status" value="1"/>
</dbReference>
<evidence type="ECO:0000256" key="3">
    <source>
        <dbReference type="ARBA" id="ARBA00022723"/>
    </source>
</evidence>
<dbReference type="NCBIfam" id="TIGR01455">
    <property type="entry name" value="glmM"/>
    <property type="match status" value="1"/>
</dbReference>
<evidence type="ECO:0000256" key="5">
    <source>
        <dbReference type="ARBA" id="ARBA00023235"/>
    </source>
</evidence>
<dbReference type="GO" id="GO:0006048">
    <property type="term" value="P:UDP-N-acetylglucosamine biosynthetic process"/>
    <property type="evidence" value="ECO:0007669"/>
    <property type="project" value="TreeGrafter"/>
</dbReference>
<feature type="domain" description="Alpha-D-phosphohexomutase C-terminal" evidence="10">
    <location>
        <begin position="372"/>
        <end position="437"/>
    </location>
</feature>
<dbReference type="InterPro" id="IPR005843">
    <property type="entry name" value="A-D-PHexomutase_C"/>
</dbReference>
<dbReference type="InterPro" id="IPR006352">
    <property type="entry name" value="GlmM_bact"/>
</dbReference>
<dbReference type="InterPro" id="IPR005844">
    <property type="entry name" value="A-D-PHexomutase_a/b/a-I"/>
</dbReference>
<dbReference type="PANTHER" id="PTHR42946">
    <property type="entry name" value="PHOSPHOHEXOSE MUTASE"/>
    <property type="match status" value="1"/>
</dbReference>
<gene>
    <name evidence="9 14" type="primary">glmM</name>
    <name evidence="14" type="ORF">H0A61_00595</name>
</gene>
<protein>
    <recommendedName>
        <fullName evidence="8 9">Phosphoglucosamine mutase</fullName>
        <ecNumber evidence="7 9">5.4.2.10</ecNumber>
    </recommendedName>
</protein>
<feature type="binding site" description="via phosphate group" evidence="9">
    <location>
        <position position="101"/>
    </location>
    <ligand>
        <name>Mg(2+)</name>
        <dbReference type="ChEBI" id="CHEBI:18420"/>
    </ligand>
</feature>
<dbReference type="InterPro" id="IPR005846">
    <property type="entry name" value="A-D-PHexomutase_a/b/a-III"/>
</dbReference>
<comment type="cofactor">
    <cofactor evidence="9">
        <name>Mg(2+)</name>
        <dbReference type="ChEBI" id="CHEBI:18420"/>
    </cofactor>
    <text evidence="9">Binds 1 Mg(2+) ion per subunit.</text>
</comment>
<dbReference type="FunFam" id="3.30.310.50:FF:000001">
    <property type="entry name" value="Phosphoglucosamine mutase"/>
    <property type="match status" value="1"/>
</dbReference>
<dbReference type="FunFam" id="3.40.120.10:FF:000001">
    <property type="entry name" value="Phosphoglucosamine mutase"/>
    <property type="match status" value="1"/>
</dbReference>
<evidence type="ECO:0000256" key="6">
    <source>
        <dbReference type="ARBA" id="ARBA00050364"/>
    </source>
</evidence>
<dbReference type="Pfam" id="PF02878">
    <property type="entry name" value="PGM_PMM_I"/>
    <property type="match status" value="1"/>
</dbReference>
<evidence type="ECO:0000256" key="1">
    <source>
        <dbReference type="ARBA" id="ARBA00010231"/>
    </source>
</evidence>
<dbReference type="Gene3D" id="3.40.120.10">
    <property type="entry name" value="Alpha-D-Glucose-1,6-Bisphosphate, subunit A, domain 3"/>
    <property type="match status" value="3"/>
</dbReference>
<dbReference type="GO" id="GO:0005829">
    <property type="term" value="C:cytosol"/>
    <property type="evidence" value="ECO:0007669"/>
    <property type="project" value="TreeGrafter"/>
</dbReference>
<accession>A0A8A0RJ10</accession>